<gene>
    <name evidence="1" type="ORF">EDD52_13020</name>
</gene>
<accession>A0A4R3IX88</accession>
<dbReference type="EMBL" id="SLZU01000030">
    <property type="protein sequence ID" value="TCS55617.1"/>
    <property type="molecule type" value="Genomic_DNA"/>
</dbReference>
<proteinExistence type="predicted"/>
<dbReference type="Proteomes" id="UP000295696">
    <property type="component" value="Unassembled WGS sequence"/>
</dbReference>
<protein>
    <submittedName>
        <fullName evidence="1">Uncharacterized protein</fullName>
    </submittedName>
</protein>
<sequence length="107" mass="11567">MLLPVYHVNSAKEALASSSTMEVTCKKSVHKVGTNWLGTWTFVVITPVEGAPDNRAPLVKWRNLEPKVITTINGLTGLAVEVGAHIPEFPLLEGQVAFWKGGSRQGS</sequence>
<evidence type="ECO:0000313" key="1">
    <source>
        <dbReference type="EMBL" id="TCS55617.1"/>
    </source>
</evidence>
<evidence type="ECO:0000313" key="2">
    <source>
        <dbReference type="Proteomes" id="UP000295696"/>
    </source>
</evidence>
<reference evidence="1 2" key="1">
    <citation type="submission" date="2019-03" db="EMBL/GenBank/DDBJ databases">
        <title>Genomic Encyclopedia of Type Strains, Phase IV (KMG-IV): sequencing the most valuable type-strain genomes for metagenomic binning, comparative biology and taxonomic classification.</title>
        <authorList>
            <person name="Goeker M."/>
        </authorList>
    </citation>
    <scope>NUCLEOTIDE SEQUENCE [LARGE SCALE GENOMIC DNA]</scope>
    <source>
        <strain evidence="1 2">DSM 104836</strain>
    </source>
</reference>
<name>A0A4R3IX88_9RHOB</name>
<dbReference type="AlphaFoldDB" id="A0A4R3IX88"/>
<keyword evidence="2" id="KW-1185">Reference proteome</keyword>
<organism evidence="1 2">
    <name type="scientific">Primorskyibacter sedentarius</name>
    <dbReference type="NCBI Taxonomy" id="745311"/>
    <lineage>
        <taxon>Bacteria</taxon>
        <taxon>Pseudomonadati</taxon>
        <taxon>Pseudomonadota</taxon>
        <taxon>Alphaproteobacteria</taxon>
        <taxon>Rhodobacterales</taxon>
        <taxon>Roseobacteraceae</taxon>
        <taxon>Primorskyibacter</taxon>
    </lineage>
</organism>
<comment type="caution">
    <text evidence="1">The sequence shown here is derived from an EMBL/GenBank/DDBJ whole genome shotgun (WGS) entry which is preliminary data.</text>
</comment>